<sequence length="107" mass="12625">MRCEGTIVKIKKRKVDSGMSIHVEEDSVIPMVLGPFESLNIELKMREKIRHKFFTQMWKGVKRLWKVFKANDPLQNLRLEEDRNELAAWIDDYIAKDSEATDSDRDD</sequence>
<evidence type="ECO:0000313" key="1">
    <source>
        <dbReference type="EMBL" id="KAG5631943.1"/>
    </source>
</evidence>
<evidence type="ECO:0000313" key="2">
    <source>
        <dbReference type="Proteomes" id="UP000824120"/>
    </source>
</evidence>
<dbReference type="EMBL" id="JACXVP010000001">
    <property type="protein sequence ID" value="KAG5631943.1"/>
    <property type="molecule type" value="Genomic_DNA"/>
</dbReference>
<name>A0A9J6B690_SOLCO</name>
<reference evidence="1 2" key="1">
    <citation type="submission" date="2020-09" db="EMBL/GenBank/DDBJ databases">
        <title>De no assembly of potato wild relative species, Solanum commersonii.</title>
        <authorList>
            <person name="Cho K."/>
        </authorList>
    </citation>
    <scope>NUCLEOTIDE SEQUENCE [LARGE SCALE GENOMIC DNA]</scope>
    <source>
        <strain evidence="1">LZ3.2</strain>
        <tissue evidence="1">Leaf</tissue>
    </source>
</reference>
<keyword evidence="2" id="KW-1185">Reference proteome</keyword>
<accession>A0A9J6B690</accession>
<dbReference type="OrthoDB" id="10462566at2759"/>
<protein>
    <submittedName>
        <fullName evidence="1">Uncharacterized protein</fullName>
    </submittedName>
</protein>
<organism evidence="1 2">
    <name type="scientific">Solanum commersonii</name>
    <name type="common">Commerson's wild potato</name>
    <name type="synonym">Commerson's nightshade</name>
    <dbReference type="NCBI Taxonomy" id="4109"/>
    <lineage>
        <taxon>Eukaryota</taxon>
        <taxon>Viridiplantae</taxon>
        <taxon>Streptophyta</taxon>
        <taxon>Embryophyta</taxon>
        <taxon>Tracheophyta</taxon>
        <taxon>Spermatophyta</taxon>
        <taxon>Magnoliopsida</taxon>
        <taxon>eudicotyledons</taxon>
        <taxon>Gunneridae</taxon>
        <taxon>Pentapetalae</taxon>
        <taxon>asterids</taxon>
        <taxon>lamiids</taxon>
        <taxon>Solanales</taxon>
        <taxon>Solanaceae</taxon>
        <taxon>Solanoideae</taxon>
        <taxon>Solaneae</taxon>
        <taxon>Solanum</taxon>
    </lineage>
</organism>
<comment type="caution">
    <text evidence="1">The sequence shown here is derived from an EMBL/GenBank/DDBJ whole genome shotgun (WGS) entry which is preliminary data.</text>
</comment>
<dbReference type="AlphaFoldDB" id="A0A9J6B690"/>
<gene>
    <name evidence="1" type="ORF">H5410_003660</name>
</gene>
<dbReference type="Proteomes" id="UP000824120">
    <property type="component" value="Chromosome 1"/>
</dbReference>
<proteinExistence type="predicted"/>